<reference evidence="11" key="1">
    <citation type="journal article" date="2023" name="G3 (Bethesda)">
        <title>A reference genome for the long-term kleptoplast-retaining sea slug Elysia crispata morphotype clarki.</title>
        <authorList>
            <person name="Eastman K.E."/>
            <person name="Pendleton A.L."/>
            <person name="Shaikh M.A."/>
            <person name="Suttiyut T."/>
            <person name="Ogas R."/>
            <person name="Tomko P."/>
            <person name="Gavelis G."/>
            <person name="Widhalm J.R."/>
            <person name="Wisecaver J.H."/>
        </authorList>
    </citation>
    <scope>NUCLEOTIDE SEQUENCE</scope>
    <source>
        <strain evidence="11">ECLA1</strain>
    </source>
</reference>
<evidence type="ECO:0000256" key="3">
    <source>
        <dbReference type="ARBA" id="ARBA00022475"/>
    </source>
</evidence>
<evidence type="ECO:0000256" key="7">
    <source>
        <dbReference type="PROSITE-ProRule" id="PRU00076"/>
    </source>
</evidence>
<proteinExistence type="inferred from homology"/>
<evidence type="ECO:0000256" key="1">
    <source>
        <dbReference type="ARBA" id="ARBA00004651"/>
    </source>
</evidence>
<keyword evidence="7" id="KW-0245">EGF-like domain</keyword>
<evidence type="ECO:0000256" key="5">
    <source>
        <dbReference type="ARBA" id="ARBA00022989"/>
    </source>
</evidence>
<feature type="transmembrane region" description="Helical" evidence="8">
    <location>
        <begin position="543"/>
        <end position="560"/>
    </location>
</feature>
<feature type="chain" id="PRO_5042206446" description="EGF-like domain-containing protein" evidence="9">
    <location>
        <begin position="30"/>
        <end position="760"/>
    </location>
</feature>
<accession>A0AAE1D3H7</accession>
<keyword evidence="3" id="KW-1003">Cell membrane</keyword>
<feature type="disulfide bond" evidence="7">
    <location>
        <begin position="496"/>
        <end position="505"/>
    </location>
</feature>
<feature type="domain" description="EGF-like" evidence="10">
    <location>
        <begin position="464"/>
        <end position="506"/>
    </location>
</feature>
<comment type="caution">
    <text evidence="7">Lacks conserved residue(s) required for the propagation of feature annotation.</text>
</comment>
<comment type="similarity">
    <text evidence="2">Belongs to the TMEM8 family.</text>
</comment>
<dbReference type="GO" id="GO:0005886">
    <property type="term" value="C:plasma membrane"/>
    <property type="evidence" value="ECO:0007669"/>
    <property type="project" value="UniProtKB-SubCell"/>
</dbReference>
<feature type="transmembrane region" description="Helical" evidence="8">
    <location>
        <begin position="515"/>
        <end position="536"/>
    </location>
</feature>
<dbReference type="Proteomes" id="UP001283361">
    <property type="component" value="Unassembled WGS sequence"/>
</dbReference>
<evidence type="ECO:0000313" key="12">
    <source>
        <dbReference type="Proteomes" id="UP001283361"/>
    </source>
</evidence>
<keyword evidence="5 8" id="KW-1133">Transmembrane helix</keyword>
<protein>
    <recommendedName>
        <fullName evidence="10">EGF-like domain-containing protein</fullName>
    </recommendedName>
</protein>
<evidence type="ECO:0000256" key="8">
    <source>
        <dbReference type="SAM" id="Phobius"/>
    </source>
</evidence>
<name>A0AAE1D3H7_9GAST</name>
<dbReference type="InterPro" id="IPR021910">
    <property type="entry name" value="NGX6/PGAP6/MYMK"/>
</dbReference>
<sequence length="760" mass="84134">MVHLRCTLVLTNILWSGLGLLFFCKNASTSSVWNMPWPVEGYKSYMDIIPMRYDSPAGLASLNFSFSGIKTLSECPEKDIHIIIGNAGLPLVNLSENSLPENFVSPQNPSIELIIKSGQIAELSLSRPPPGPWYIAGYLKDIDSSIKQKGLQPKESCRYLYMSLAKSSAPIESTKIFPGNKINTTITTKGSLFSFTVSQSTINFEVQVTNCQPGPCNLSLSYMTFMSKYSKEVTEDCSNVQNTTGPSCVLHISSPSLHDVQMINIKFMGDNTQSPQNRAVIFKVVLQECLPFVLGLASTSCGLTTPLDRIQSPFHLTTRFGMVHSSTVSLVADLTSAVLTSIPFSVIAPNDVGGTLKWQLRLLFFSHVNVSQQQVCGGLMYNKLPDTSLSGLDLCTADIPGAVNLKRSVSHGSQSNMKPNEVKRYVPYPQAGLWHIVLQTHCFAQDSSTEIHCGDKVLVEMTLEIQQCVDEECSGHGTCDHTTAGGDLVSFSACVCDADYRGYGCTDSRHAQSQAVQLAGAFLLTLSNLFFIPAIIISIRRGFVVEAFVYFFTMFFSTFYHACDGIRIEMYRMCLTQYDVLQLADFFGSSCALWFTIVAMAKITQKHVTGVMQIAGICGLFVGVTYDKTSLCVIAIPILTGLAAITISWGIKMYRTKRLYPSWRRYVFYLIPGVLMATLGGVSFAFLETESNYKYLHSLWHTCVALSIVLLLPPRPACVEKYVELWPLLRVLVSRLFRCRSSPEYLTLRTSLDMHDTMTS</sequence>
<evidence type="ECO:0000256" key="2">
    <source>
        <dbReference type="ARBA" id="ARBA00005542"/>
    </source>
</evidence>
<keyword evidence="7" id="KW-1015">Disulfide bond</keyword>
<keyword evidence="9" id="KW-0732">Signal</keyword>
<comment type="subcellular location">
    <subcellularLocation>
        <location evidence="1">Cell membrane</location>
        <topology evidence="1">Multi-pass membrane protein</topology>
    </subcellularLocation>
</comment>
<gene>
    <name evidence="11" type="ORF">RRG08_033007</name>
</gene>
<feature type="transmembrane region" description="Helical" evidence="8">
    <location>
        <begin position="580"/>
        <end position="601"/>
    </location>
</feature>
<dbReference type="Pfam" id="PF12036">
    <property type="entry name" value="DUF3522"/>
    <property type="match status" value="1"/>
</dbReference>
<keyword evidence="4 8" id="KW-0812">Transmembrane</keyword>
<evidence type="ECO:0000313" key="11">
    <source>
        <dbReference type="EMBL" id="KAK3756122.1"/>
    </source>
</evidence>
<feature type="transmembrane region" description="Helical" evidence="8">
    <location>
        <begin position="608"/>
        <end position="626"/>
    </location>
</feature>
<evidence type="ECO:0000256" key="4">
    <source>
        <dbReference type="ARBA" id="ARBA00022692"/>
    </source>
</evidence>
<dbReference type="PANTHER" id="PTHR14319:SF3">
    <property type="entry name" value="TRANSMEMBRANE PROTEIN-LIKE PROTEIN"/>
    <property type="match status" value="1"/>
</dbReference>
<dbReference type="PROSITE" id="PS00022">
    <property type="entry name" value="EGF_1"/>
    <property type="match status" value="1"/>
</dbReference>
<dbReference type="PANTHER" id="PTHR14319">
    <property type="entry name" value="FIVE-SPAN TRANSMEMBRANE PROTEIN M83"/>
    <property type="match status" value="1"/>
</dbReference>
<keyword evidence="6 8" id="KW-0472">Membrane</keyword>
<evidence type="ECO:0000256" key="6">
    <source>
        <dbReference type="ARBA" id="ARBA00023136"/>
    </source>
</evidence>
<dbReference type="AlphaFoldDB" id="A0AAE1D3H7"/>
<dbReference type="EMBL" id="JAWDGP010005555">
    <property type="protein sequence ID" value="KAK3756122.1"/>
    <property type="molecule type" value="Genomic_DNA"/>
</dbReference>
<evidence type="ECO:0000256" key="9">
    <source>
        <dbReference type="SAM" id="SignalP"/>
    </source>
</evidence>
<feature type="signal peptide" evidence="9">
    <location>
        <begin position="1"/>
        <end position="29"/>
    </location>
</feature>
<comment type="caution">
    <text evidence="11">The sequence shown here is derived from an EMBL/GenBank/DDBJ whole genome shotgun (WGS) entry which is preliminary data.</text>
</comment>
<feature type="transmembrane region" description="Helical" evidence="8">
    <location>
        <begin position="666"/>
        <end position="687"/>
    </location>
</feature>
<evidence type="ECO:0000259" key="10">
    <source>
        <dbReference type="PROSITE" id="PS50026"/>
    </source>
</evidence>
<dbReference type="InterPro" id="IPR000742">
    <property type="entry name" value="EGF"/>
</dbReference>
<dbReference type="PROSITE" id="PS50026">
    <property type="entry name" value="EGF_3"/>
    <property type="match status" value="1"/>
</dbReference>
<organism evidence="11 12">
    <name type="scientific">Elysia crispata</name>
    <name type="common">lettuce slug</name>
    <dbReference type="NCBI Taxonomy" id="231223"/>
    <lineage>
        <taxon>Eukaryota</taxon>
        <taxon>Metazoa</taxon>
        <taxon>Spiralia</taxon>
        <taxon>Lophotrochozoa</taxon>
        <taxon>Mollusca</taxon>
        <taxon>Gastropoda</taxon>
        <taxon>Heterobranchia</taxon>
        <taxon>Euthyneura</taxon>
        <taxon>Panpulmonata</taxon>
        <taxon>Sacoglossa</taxon>
        <taxon>Placobranchoidea</taxon>
        <taxon>Plakobranchidae</taxon>
        <taxon>Elysia</taxon>
    </lineage>
</organism>
<feature type="transmembrane region" description="Helical" evidence="8">
    <location>
        <begin position="632"/>
        <end position="654"/>
    </location>
</feature>
<keyword evidence="12" id="KW-1185">Reference proteome</keyword>